<feature type="non-terminal residue" evidence="8">
    <location>
        <position position="172"/>
    </location>
</feature>
<accession>A0ABD6B855</accession>
<evidence type="ECO:0000256" key="4">
    <source>
        <dbReference type="ARBA" id="ARBA00022967"/>
    </source>
</evidence>
<dbReference type="PANTHER" id="PTHR43297">
    <property type="entry name" value="OLIGOPEPTIDE TRANSPORT ATP-BINDING PROTEIN APPD"/>
    <property type="match status" value="1"/>
</dbReference>
<keyword evidence="4" id="KW-1278">Translocase</keyword>
<dbReference type="GO" id="GO:0016020">
    <property type="term" value="C:membrane"/>
    <property type="evidence" value="ECO:0007669"/>
    <property type="project" value="UniProtKB-SubCell"/>
</dbReference>
<keyword evidence="2" id="KW-0813">Transport</keyword>
<keyword evidence="6" id="KW-0472">Membrane</keyword>
<dbReference type="GO" id="GO:0005524">
    <property type="term" value="F:ATP binding"/>
    <property type="evidence" value="ECO:0007669"/>
    <property type="project" value="UniProtKB-KW"/>
</dbReference>
<organism evidence="8 9">
    <name type="scientific">Halolamina salina</name>
    <dbReference type="NCBI Taxonomy" id="1220023"/>
    <lineage>
        <taxon>Archaea</taxon>
        <taxon>Methanobacteriati</taxon>
        <taxon>Methanobacteriota</taxon>
        <taxon>Stenosarchaea group</taxon>
        <taxon>Halobacteria</taxon>
        <taxon>Halobacteriales</taxon>
        <taxon>Haloferacaceae</taxon>
    </lineage>
</organism>
<dbReference type="InterPro" id="IPR050388">
    <property type="entry name" value="ABC_Ni/Peptide_Import"/>
</dbReference>
<evidence type="ECO:0000313" key="8">
    <source>
        <dbReference type="EMBL" id="MFD1526796.1"/>
    </source>
</evidence>
<evidence type="ECO:0000313" key="9">
    <source>
        <dbReference type="Proteomes" id="UP001597111"/>
    </source>
</evidence>
<feature type="domain" description="ABC transporter" evidence="7">
    <location>
        <begin position="41"/>
        <end position="172"/>
    </location>
</feature>
<keyword evidence="8" id="KW-0547">Nucleotide-binding</keyword>
<dbReference type="InterPro" id="IPR027417">
    <property type="entry name" value="P-loop_NTPase"/>
</dbReference>
<keyword evidence="3" id="KW-1003">Cell membrane</keyword>
<protein>
    <submittedName>
        <fullName evidence="8">ATP-binding cassette domain-containing protein</fullName>
    </submittedName>
</protein>
<proteinExistence type="predicted"/>
<dbReference type="InterPro" id="IPR003439">
    <property type="entry name" value="ABC_transporter-like_ATP-bd"/>
</dbReference>
<comment type="subcellular location">
    <subcellularLocation>
        <location evidence="1">Membrane</location>
    </subcellularLocation>
</comment>
<dbReference type="AlphaFoldDB" id="A0ABD6B855"/>
<evidence type="ECO:0000256" key="1">
    <source>
        <dbReference type="ARBA" id="ARBA00004370"/>
    </source>
</evidence>
<dbReference type="Pfam" id="PF00005">
    <property type="entry name" value="ABC_tran"/>
    <property type="match status" value="1"/>
</dbReference>
<gene>
    <name evidence="8" type="ORF">ACFR9S_10890</name>
</gene>
<sequence>MADSHTSTDERADDASDEQPLLRVENLRTTFGRREPLVAVDGIGYELRAGETLGIVGESGAGKSVSVRSLVGLIDEGRVEGSVEWRGEELVGASQQTLRSIRGSGIGMVFQNAEAAFDPTETVGAQIIEAVRASRDLTKREARAEAIDLLEEVGIGDPAGRVDDYPHQYSGG</sequence>
<evidence type="ECO:0000259" key="7">
    <source>
        <dbReference type="Pfam" id="PF00005"/>
    </source>
</evidence>
<dbReference type="RefSeq" id="WP_379818631.1">
    <property type="nucleotide sequence ID" value="NZ_JBHUDH010000121.1"/>
</dbReference>
<evidence type="ECO:0000256" key="3">
    <source>
        <dbReference type="ARBA" id="ARBA00022475"/>
    </source>
</evidence>
<dbReference type="GO" id="GO:0006811">
    <property type="term" value="P:monoatomic ion transport"/>
    <property type="evidence" value="ECO:0007669"/>
    <property type="project" value="UniProtKB-KW"/>
</dbReference>
<comment type="caution">
    <text evidence="8">The sequence shown here is derived from an EMBL/GenBank/DDBJ whole genome shotgun (WGS) entry which is preliminary data.</text>
</comment>
<dbReference type="PANTHER" id="PTHR43297:SF13">
    <property type="entry name" value="NICKEL ABC TRANSPORTER, ATP-BINDING PROTEIN"/>
    <property type="match status" value="1"/>
</dbReference>
<reference evidence="8 9" key="1">
    <citation type="journal article" date="2019" name="Int. J. Syst. Evol. Microbiol.">
        <title>The Global Catalogue of Microorganisms (GCM) 10K type strain sequencing project: providing services to taxonomists for standard genome sequencing and annotation.</title>
        <authorList>
            <consortium name="The Broad Institute Genomics Platform"/>
            <consortium name="The Broad Institute Genome Sequencing Center for Infectious Disease"/>
            <person name="Wu L."/>
            <person name="Ma J."/>
        </authorList>
    </citation>
    <scope>NUCLEOTIDE SEQUENCE [LARGE SCALE GENOMIC DNA]</scope>
    <source>
        <strain evidence="8 9">CGMCC 1.12285</strain>
    </source>
</reference>
<name>A0ABD6B855_9EURY</name>
<dbReference type="SUPFAM" id="SSF52540">
    <property type="entry name" value="P-loop containing nucleoside triphosphate hydrolases"/>
    <property type="match status" value="1"/>
</dbReference>
<keyword evidence="8" id="KW-0067">ATP-binding</keyword>
<evidence type="ECO:0000256" key="2">
    <source>
        <dbReference type="ARBA" id="ARBA00022448"/>
    </source>
</evidence>
<dbReference type="Gene3D" id="3.40.50.300">
    <property type="entry name" value="P-loop containing nucleotide triphosphate hydrolases"/>
    <property type="match status" value="1"/>
</dbReference>
<keyword evidence="9" id="KW-1185">Reference proteome</keyword>
<keyword evidence="5" id="KW-0406">Ion transport</keyword>
<dbReference type="Proteomes" id="UP001597111">
    <property type="component" value="Unassembled WGS sequence"/>
</dbReference>
<evidence type="ECO:0000256" key="6">
    <source>
        <dbReference type="ARBA" id="ARBA00023136"/>
    </source>
</evidence>
<evidence type="ECO:0000256" key="5">
    <source>
        <dbReference type="ARBA" id="ARBA00023065"/>
    </source>
</evidence>
<dbReference type="EMBL" id="JBHUDH010000121">
    <property type="protein sequence ID" value="MFD1526796.1"/>
    <property type="molecule type" value="Genomic_DNA"/>
</dbReference>